<proteinExistence type="predicted"/>
<reference evidence="1" key="1">
    <citation type="journal article" date="2016" name="Ticks Tick Borne Dis.">
        <title>De novo assembly and annotation of the salivary gland transcriptome of Rhipicephalus appendiculatus male and female ticks during blood feeding.</title>
        <authorList>
            <person name="de Castro M.H."/>
            <person name="de Klerk D."/>
            <person name="Pienaar R."/>
            <person name="Latif A.A."/>
            <person name="Rees D.J."/>
            <person name="Mans B.J."/>
        </authorList>
    </citation>
    <scope>NUCLEOTIDE SEQUENCE</scope>
    <source>
        <tissue evidence="1">Salivary glands</tissue>
    </source>
</reference>
<sequence length="101" mass="10832">MLRTKAFLPKRADLSSYGGKVALLFSALVVMATLLPAVHCTCDKEMCTTECLKAGWESGECCVPGDNGAPDVCKCVRTPKSSRTKELSDQYRGVVVVEGSD</sequence>
<accession>A0A131YFT8</accession>
<dbReference type="EMBL" id="GEDV01011159">
    <property type="protein sequence ID" value="JAP77398.1"/>
    <property type="molecule type" value="Transcribed_RNA"/>
</dbReference>
<evidence type="ECO:0000313" key="1">
    <source>
        <dbReference type="EMBL" id="JAP77398.1"/>
    </source>
</evidence>
<organism evidence="1">
    <name type="scientific">Rhipicephalus appendiculatus</name>
    <name type="common">Brown ear tick</name>
    <dbReference type="NCBI Taxonomy" id="34631"/>
    <lineage>
        <taxon>Eukaryota</taxon>
        <taxon>Metazoa</taxon>
        <taxon>Ecdysozoa</taxon>
        <taxon>Arthropoda</taxon>
        <taxon>Chelicerata</taxon>
        <taxon>Arachnida</taxon>
        <taxon>Acari</taxon>
        <taxon>Parasitiformes</taxon>
        <taxon>Ixodida</taxon>
        <taxon>Ixodoidea</taxon>
        <taxon>Ixodidae</taxon>
        <taxon>Rhipicephalinae</taxon>
        <taxon>Rhipicephalus</taxon>
        <taxon>Rhipicephalus</taxon>
    </lineage>
</organism>
<name>A0A131YFT8_RHIAP</name>
<dbReference type="AlphaFoldDB" id="A0A131YFT8"/>
<protein>
    <submittedName>
        <fullName evidence="1">Uncharacterized protein</fullName>
    </submittedName>
</protein>